<dbReference type="Proteomes" id="UP000254230">
    <property type="component" value="Unassembled WGS sequence"/>
</dbReference>
<keyword evidence="3" id="KW-1185">Reference proteome</keyword>
<dbReference type="AlphaFoldDB" id="A0A378KWG9"/>
<proteinExistence type="predicted"/>
<dbReference type="STRING" id="45072.Lqua_2448"/>
<dbReference type="OrthoDB" id="8445027at2"/>
<name>A0A378KWG9_9GAMM</name>
<sequence length="416" mass="48181">MNKITKINLHEKCRTILKEKVEDGITKSSFTSNNFLSLDILSNLNEIENSLPERTRQHLKAVISENPVRDFIYSEIYYDLKNNRTRDDNCKEQSLRSIDKYKDIGTVSDELINNLLNPIRSYTIFFEILDSYTDCGLWSFLEKNSLKLSDSVELVQLTSLDLEKKYLITQEKRLGLLESPPLSSGKTCLKISHNGYFPIFDGPSKKEVYNIFKESLLICNTIGLVDIRSTPIQRDKSYFAFENISEDQYNHIDSFCYSSGYGFYPSINVSDYFRNMDNDRKPEFLANASNQIQTYFNMNNKVRATARWLMNSYLSENNLLAYIQATTAIEILLGEKKYTDTLGIQNLISNRMAYSIAKSPVERNEIISKFKKIYDTRSNIVHNGAEELGDTAQDDLKQLQNYIHRLLRHEIDLASY</sequence>
<accession>A0A378KWG9</accession>
<protein>
    <submittedName>
        <fullName evidence="2">Uncharacterized protein</fullName>
    </submittedName>
</protein>
<evidence type="ECO:0000313" key="2">
    <source>
        <dbReference type="EMBL" id="STY18883.1"/>
    </source>
</evidence>
<evidence type="ECO:0000313" key="1">
    <source>
        <dbReference type="EMBL" id="KTD46345.1"/>
    </source>
</evidence>
<dbReference type="EMBL" id="UGOW01000001">
    <property type="protein sequence ID" value="STY18883.1"/>
    <property type="molecule type" value="Genomic_DNA"/>
</dbReference>
<reference evidence="1 3" key="1">
    <citation type="submission" date="2015-11" db="EMBL/GenBank/DDBJ databases">
        <title>Genomic analysis of 38 Legionella species identifies large and diverse effector repertoires.</title>
        <authorList>
            <person name="Burstein D."/>
            <person name="Amaro F."/>
            <person name="Zusman T."/>
            <person name="Lifshitz Z."/>
            <person name="Cohen O."/>
            <person name="Gilbert J.A."/>
            <person name="Pupko T."/>
            <person name="Shuman H.A."/>
            <person name="Segal G."/>
        </authorList>
    </citation>
    <scope>NUCLEOTIDE SEQUENCE [LARGE SCALE GENOMIC DNA]</scope>
    <source>
        <strain evidence="1 3">ATCC 49507</strain>
    </source>
</reference>
<evidence type="ECO:0000313" key="4">
    <source>
        <dbReference type="Proteomes" id="UP000254230"/>
    </source>
</evidence>
<organism evidence="2 4">
    <name type="scientific">Legionella quateirensis</name>
    <dbReference type="NCBI Taxonomy" id="45072"/>
    <lineage>
        <taxon>Bacteria</taxon>
        <taxon>Pseudomonadati</taxon>
        <taxon>Pseudomonadota</taxon>
        <taxon>Gammaproteobacteria</taxon>
        <taxon>Legionellales</taxon>
        <taxon>Legionellaceae</taxon>
        <taxon>Legionella</taxon>
    </lineage>
</organism>
<dbReference type="RefSeq" id="WP_058474591.1">
    <property type="nucleotide sequence ID" value="NZ_CAAAIL010000001.1"/>
</dbReference>
<dbReference type="EMBL" id="LNYR01000034">
    <property type="protein sequence ID" value="KTD46345.1"/>
    <property type="molecule type" value="Genomic_DNA"/>
</dbReference>
<dbReference type="Proteomes" id="UP000054639">
    <property type="component" value="Unassembled WGS sequence"/>
</dbReference>
<gene>
    <name evidence="1" type="ORF">Lqua_2448</name>
    <name evidence="2" type="ORF">NCTC12376_02708</name>
</gene>
<reference evidence="2 4" key="2">
    <citation type="submission" date="2018-06" db="EMBL/GenBank/DDBJ databases">
        <authorList>
            <consortium name="Pathogen Informatics"/>
            <person name="Doyle S."/>
        </authorList>
    </citation>
    <scope>NUCLEOTIDE SEQUENCE [LARGE SCALE GENOMIC DNA]</scope>
    <source>
        <strain evidence="2 4">NCTC12376</strain>
    </source>
</reference>
<evidence type="ECO:0000313" key="3">
    <source>
        <dbReference type="Proteomes" id="UP000054639"/>
    </source>
</evidence>